<dbReference type="InterPro" id="IPR001765">
    <property type="entry name" value="Carbonic_anhydrase"/>
</dbReference>
<dbReference type="SMART" id="SM00947">
    <property type="entry name" value="Pro_CA"/>
    <property type="match status" value="1"/>
</dbReference>
<protein>
    <submittedName>
        <fullName evidence="3">Carbonic anhydrase</fullName>
    </submittedName>
</protein>
<dbReference type="Proteomes" id="UP000184036">
    <property type="component" value="Unassembled WGS sequence"/>
</dbReference>
<sequence>MKNNYLKLSLICMSVIMVSCKENKETTDKKEGESATVTNVEKRLENRVLTKEDQDKLTPDGVLADFKAGNERFRNNNNTVRDYKEQIRKSAVGQFPKAFVLGCVDSRAPIEDIFDQGIGDVFVGRVAGNFADENMLGSMEFACKVAGAKLIMVMAHQHCGAIKATIDNVDLGNITSLVDNIKPAIGLSASFLGEKNSKNEEYVKIVAENNVRNTIKNIRENSPILKEMEDKGEIKIVGAFYTLTKGELIFVE</sequence>
<feature type="binding site" evidence="2">
    <location>
        <position position="105"/>
    </location>
    <ligand>
        <name>Zn(2+)</name>
        <dbReference type="ChEBI" id="CHEBI:29105"/>
    </ligand>
</feature>
<organism evidence="3 4">
    <name type="scientific">Flavobacterium segetis</name>
    <dbReference type="NCBI Taxonomy" id="271157"/>
    <lineage>
        <taxon>Bacteria</taxon>
        <taxon>Pseudomonadati</taxon>
        <taxon>Bacteroidota</taxon>
        <taxon>Flavobacteriia</taxon>
        <taxon>Flavobacteriales</taxon>
        <taxon>Flavobacteriaceae</taxon>
        <taxon>Flavobacterium</taxon>
    </lineage>
</organism>
<comment type="similarity">
    <text evidence="1">Belongs to the beta-class carbonic anhydrase family.</text>
</comment>
<dbReference type="Pfam" id="PF00484">
    <property type="entry name" value="Pro_CA"/>
    <property type="match status" value="1"/>
</dbReference>
<dbReference type="SUPFAM" id="SSF53056">
    <property type="entry name" value="beta-carbonic anhydrase, cab"/>
    <property type="match status" value="1"/>
</dbReference>
<dbReference type="PANTHER" id="PTHR11002">
    <property type="entry name" value="CARBONIC ANHYDRASE"/>
    <property type="match status" value="1"/>
</dbReference>
<dbReference type="PROSITE" id="PS51257">
    <property type="entry name" value="PROKAR_LIPOPROTEIN"/>
    <property type="match status" value="1"/>
</dbReference>
<dbReference type="NCBIfam" id="NF011765">
    <property type="entry name" value="PRK15219.1"/>
    <property type="match status" value="1"/>
</dbReference>
<name>A0A1M5FX36_9FLAO</name>
<comment type="cofactor">
    <cofactor evidence="2">
        <name>Zn(2+)</name>
        <dbReference type="ChEBI" id="CHEBI:29105"/>
    </cofactor>
    <text evidence="2">Binds 1 zinc ion per subunit.</text>
</comment>
<feature type="binding site" evidence="2">
    <location>
        <position position="159"/>
    </location>
    <ligand>
        <name>Zn(2+)</name>
        <dbReference type="ChEBI" id="CHEBI:29105"/>
    </ligand>
</feature>
<evidence type="ECO:0000313" key="3">
    <source>
        <dbReference type="EMBL" id="SHF96023.1"/>
    </source>
</evidence>
<feature type="binding site" evidence="2">
    <location>
        <position position="103"/>
    </location>
    <ligand>
        <name>Zn(2+)</name>
        <dbReference type="ChEBI" id="CHEBI:29105"/>
    </ligand>
</feature>
<dbReference type="GO" id="GO:0004089">
    <property type="term" value="F:carbonate dehydratase activity"/>
    <property type="evidence" value="ECO:0007669"/>
    <property type="project" value="InterPro"/>
</dbReference>
<reference evidence="4" key="1">
    <citation type="submission" date="2016-11" db="EMBL/GenBank/DDBJ databases">
        <authorList>
            <person name="Varghese N."/>
            <person name="Submissions S."/>
        </authorList>
    </citation>
    <scope>NUCLEOTIDE SEQUENCE [LARGE SCALE GENOMIC DNA]</scope>
    <source>
        <strain evidence="4">DSM 19741</strain>
    </source>
</reference>
<evidence type="ECO:0000256" key="1">
    <source>
        <dbReference type="ARBA" id="ARBA00006217"/>
    </source>
</evidence>
<dbReference type="RefSeq" id="WP_072989027.1">
    <property type="nucleotide sequence ID" value="NZ_FQWE01000003.1"/>
</dbReference>
<keyword evidence="2" id="KW-0862">Zinc</keyword>
<keyword evidence="2" id="KW-0479">Metal-binding</keyword>
<dbReference type="GO" id="GO:0008270">
    <property type="term" value="F:zinc ion binding"/>
    <property type="evidence" value="ECO:0007669"/>
    <property type="project" value="InterPro"/>
</dbReference>
<dbReference type="CDD" id="cd03378">
    <property type="entry name" value="beta_CA_cladeC"/>
    <property type="match status" value="1"/>
</dbReference>
<evidence type="ECO:0000256" key="2">
    <source>
        <dbReference type="PIRSR" id="PIRSR601765-1"/>
    </source>
</evidence>
<feature type="binding site" evidence="2">
    <location>
        <position position="156"/>
    </location>
    <ligand>
        <name>Zn(2+)</name>
        <dbReference type="ChEBI" id="CHEBI:29105"/>
    </ligand>
</feature>
<keyword evidence="4" id="KW-1185">Reference proteome</keyword>
<dbReference type="Gene3D" id="3.40.1050.10">
    <property type="entry name" value="Carbonic anhydrase"/>
    <property type="match status" value="1"/>
</dbReference>
<proteinExistence type="inferred from homology"/>
<gene>
    <name evidence="3" type="ORF">SAMN05444396_103111</name>
</gene>
<dbReference type="InterPro" id="IPR036874">
    <property type="entry name" value="Carbonic_anhydrase_sf"/>
</dbReference>
<dbReference type="EMBL" id="FQWE01000003">
    <property type="protein sequence ID" value="SHF96023.1"/>
    <property type="molecule type" value="Genomic_DNA"/>
</dbReference>
<accession>A0A1M5FX36</accession>
<dbReference type="PANTHER" id="PTHR11002:SF79">
    <property type="entry name" value="CARBONIC ANHYDRASE 2"/>
    <property type="match status" value="1"/>
</dbReference>
<dbReference type="STRING" id="271157.SAMN05444396_103111"/>
<dbReference type="OrthoDB" id="9797527at2"/>
<evidence type="ECO:0000313" key="4">
    <source>
        <dbReference type="Proteomes" id="UP000184036"/>
    </source>
</evidence>
<dbReference type="AlphaFoldDB" id="A0A1M5FX36"/>